<keyword evidence="2" id="KW-0812">Transmembrane</keyword>
<sequence>MAEEAKVAAVYAEAGVDTSSWAHAFRETVAYHWRYPASVVTKSLYLVCVVGILGPFFGKTHRMSRSYLASDATGAVAKFQNPGYSFQFYVALLPLLGVPAISAQNTRFVVTLASETLANCLLAFCGGLAWQQLVALRPLENIFFAAFAALGTAVISAFVVLTMKWCGSEYLDWAILAIVAFLTTSVFCSGWLVSLEHANFERISYFAPHRYTYDAFIRVYGGNYYAEATGNPRGLPFLCLVSFDIAILVFYYVVLAIFGILAVEKNRSFFCFFFFKKEEEEQQQQQRSLSWVATHDQIYAFLVGKNDNALLPSLLNAKNYSSLGGSPVDILRFVGKQQKRTRRLFQDQWAVYAAHPDTIYTRLLHLAYFLLVCRAFFGSLPEPTEALIDAGDVEKWQNPVLAWLRVLYYLPFLSAATVVCHIERARQALKASFASGYVIVANELCVNILVSVPFTAVYALVSHTRHPAYLCLVGAVVVSISTALATLCCALLGRLGFEWLFLALGAYSAYADGTAGYITTFKAANTHLRWYQVASAFRYFYDILVRGWIGDDYAAAEIGAWRGVGGVLTGQAYDFVVLLFIFLLATLFTALAVAHPPFPANQPALTELAPSLPMRALARLPEDQWWVYHEEGDYHHHRDADTSDSEDDEVDKNSLKERLVQLSNQQFQQQQQQPPRFARMNE</sequence>
<evidence type="ECO:0000256" key="2">
    <source>
        <dbReference type="SAM" id="Phobius"/>
    </source>
</evidence>
<feature type="transmembrane region" description="Helical" evidence="2">
    <location>
        <begin position="235"/>
        <end position="263"/>
    </location>
</feature>
<feature type="transmembrane region" description="Helical" evidence="2">
    <location>
        <begin position="363"/>
        <end position="380"/>
    </location>
</feature>
<evidence type="ECO:0000256" key="1">
    <source>
        <dbReference type="SAM" id="Coils"/>
    </source>
</evidence>
<feature type="transmembrane region" description="Helical" evidence="2">
    <location>
        <begin position="39"/>
        <end position="58"/>
    </location>
</feature>
<comment type="caution">
    <text evidence="3">The sequence shown here is derived from an EMBL/GenBank/DDBJ whole genome shotgun (WGS) entry which is preliminary data.</text>
</comment>
<feature type="transmembrane region" description="Helical" evidence="2">
    <location>
        <begin position="434"/>
        <end position="461"/>
    </location>
</feature>
<feature type="transmembrane region" description="Helical" evidence="2">
    <location>
        <begin position="400"/>
        <end position="422"/>
    </location>
</feature>
<dbReference type="EMBL" id="JAQMWT010000671">
    <property type="protein sequence ID" value="KAJ8598526.1"/>
    <property type="molecule type" value="Genomic_DNA"/>
</dbReference>
<feature type="transmembrane region" description="Helical" evidence="2">
    <location>
        <begin position="467"/>
        <end position="492"/>
    </location>
</feature>
<gene>
    <name evidence="3" type="ORF">CTAYLR_001321</name>
</gene>
<feature type="transmembrane region" description="Helical" evidence="2">
    <location>
        <begin position="575"/>
        <end position="594"/>
    </location>
</feature>
<feature type="transmembrane region" description="Helical" evidence="2">
    <location>
        <begin position="499"/>
        <end position="518"/>
    </location>
</feature>
<feature type="transmembrane region" description="Helical" evidence="2">
    <location>
        <begin position="84"/>
        <end position="101"/>
    </location>
</feature>
<proteinExistence type="predicted"/>
<organism evidence="3 4">
    <name type="scientific">Chrysophaeum taylorii</name>
    <dbReference type="NCBI Taxonomy" id="2483200"/>
    <lineage>
        <taxon>Eukaryota</taxon>
        <taxon>Sar</taxon>
        <taxon>Stramenopiles</taxon>
        <taxon>Ochrophyta</taxon>
        <taxon>Pelagophyceae</taxon>
        <taxon>Pelagomonadales</taxon>
        <taxon>Pelagomonadaceae</taxon>
        <taxon>Chrysophaeum</taxon>
    </lineage>
</organism>
<evidence type="ECO:0000313" key="3">
    <source>
        <dbReference type="EMBL" id="KAJ8598526.1"/>
    </source>
</evidence>
<reference evidence="3" key="1">
    <citation type="submission" date="2023-01" db="EMBL/GenBank/DDBJ databases">
        <title>Metagenome sequencing of chrysophaentin producing Chrysophaeum taylorii.</title>
        <authorList>
            <person name="Davison J."/>
            <person name="Bewley C."/>
        </authorList>
    </citation>
    <scope>NUCLEOTIDE SEQUENCE</scope>
    <source>
        <strain evidence="3">NIES-1699</strain>
    </source>
</reference>
<evidence type="ECO:0000313" key="4">
    <source>
        <dbReference type="Proteomes" id="UP001230188"/>
    </source>
</evidence>
<keyword evidence="1" id="KW-0175">Coiled coil</keyword>
<feature type="transmembrane region" description="Helical" evidence="2">
    <location>
        <begin position="108"/>
        <end position="130"/>
    </location>
</feature>
<feature type="transmembrane region" description="Helical" evidence="2">
    <location>
        <begin position="142"/>
        <end position="161"/>
    </location>
</feature>
<dbReference type="Proteomes" id="UP001230188">
    <property type="component" value="Unassembled WGS sequence"/>
</dbReference>
<accession>A0AAD7U5E1</accession>
<keyword evidence="4" id="KW-1185">Reference proteome</keyword>
<name>A0AAD7U5E1_9STRA</name>
<keyword evidence="2" id="KW-1133">Transmembrane helix</keyword>
<feature type="coiled-coil region" evidence="1">
    <location>
        <begin position="645"/>
        <end position="672"/>
    </location>
</feature>
<dbReference type="AlphaFoldDB" id="A0AAD7U5E1"/>
<keyword evidence="2" id="KW-0472">Membrane</keyword>
<protein>
    <submittedName>
        <fullName evidence="3">Uncharacterized protein</fullName>
    </submittedName>
</protein>
<feature type="transmembrane region" description="Helical" evidence="2">
    <location>
        <begin position="173"/>
        <end position="193"/>
    </location>
</feature>